<dbReference type="KEGG" id="gim:F1728_06165"/>
<dbReference type="InterPro" id="IPR020019">
    <property type="entry name" value="AcTrfase_PglD-like"/>
</dbReference>
<feature type="domain" description="PglD N-terminal" evidence="4">
    <location>
        <begin position="17"/>
        <end position="95"/>
    </location>
</feature>
<evidence type="ECO:0000313" key="5">
    <source>
        <dbReference type="EMBL" id="QGQ22288.1"/>
    </source>
</evidence>
<feature type="site" description="Increases basicity of active site His" evidence="2">
    <location>
        <position position="154"/>
    </location>
</feature>
<dbReference type="AlphaFoldDB" id="A0A6I6A8E3"/>
<feature type="active site" description="Proton acceptor" evidence="2">
    <location>
        <position position="153"/>
    </location>
</feature>
<dbReference type="InterPro" id="IPR041561">
    <property type="entry name" value="PglD_N"/>
</dbReference>
<reference evidence="5 6" key="1">
    <citation type="submission" date="2019-09" db="EMBL/GenBank/DDBJ databases">
        <title>Gimesia benthica sp. nov., a novel bacterium isolated from deep-sea water of the Northwest Indian Ocean.</title>
        <authorList>
            <person name="Dai X."/>
        </authorList>
    </citation>
    <scope>NUCLEOTIDE SEQUENCE [LARGE SCALE GENOMIC DNA]</scope>
    <source>
        <strain evidence="5 6">E7</strain>
    </source>
</reference>
<accession>A0A6I6A8E3</accession>
<gene>
    <name evidence="5" type="ORF">F1728_06165</name>
</gene>
<evidence type="ECO:0000256" key="1">
    <source>
        <dbReference type="ARBA" id="ARBA00007274"/>
    </source>
</evidence>
<proteinExistence type="inferred from homology"/>
<dbReference type="Gene3D" id="3.40.50.20">
    <property type="match status" value="1"/>
</dbReference>
<organism evidence="5 6">
    <name type="scientific">Gimesia benthica</name>
    <dbReference type="NCBI Taxonomy" id="2608982"/>
    <lineage>
        <taxon>Bacteria</taxon>
        <taxon>Pseudomonadati</taxon>
        <taxon>Planctomycetota</taxon>
        <taxon>Planctomycetia</taxon>
        <taxon>Planctomycetales</taxon>
        <taxon>Planctomycetaceae</taxon>
        <taxon>Gimesia</taxon>
    </lineage>
</organism>
<feature type="binding site" evidence="3">
    <location>
        <position position="83"/>
    </location>
    <ligand>
        <name>substrate</name>
    </ligand>
</feature>
<name>A0A6I6A8E3_9PLAN</name>
<dbReference type="EMBL" id="CP043930">
    <property type="protein sequence ID" value="QGQ22288.1"/>
    <property type="molecule type" value="Genomic_DNA"/>
</dbReference>
<dbReference type="GO" id="GO:0016740">
    <property type="term" value="F:transferase activity"/>
    <property type="evidence" value="ECO:0007669"/>
    <property type="project" value="UniProtKB-KW"/>
</dbReference>
<evidence type="ECO:0000256" key="2">
    <source>
        <dbReference type="PIRSR" id="PIRSR620019-1"/>
    </source>
</evidence>
<dbReference type="PANTHER" id="PTHR43300:SF7">
    <property type="entry name" value="UDP-N-ACETYLBACILLOSAMINE N-ACETYLTRANSFERASE"/>
    <property type="match status" value="1"/>
</dbReference>
<keyword evidence="6" id="KW-1185">Reference proteome</keyword>
<dbReference type="NCBIfam" id="TIGR03570">
    <property type="entry name" value="NeuD_NnaD"/>
    <property type="match status" value="1"/>
</dbReference>
<evidence type="ECO:0000256" key="3">
    <source>
        <dbReference type="PIRSR" id="PIRSR620019-2"/>
    </source>
</evidence>
<dbReference type="Gene3D" id="2.160.10.10">
    <property type="entry name" value="Hexapeptide repeat proteins"/>
    <property type="match status" value="1"/>
</dbReference>
<dbReference type="Proteomes" id="UP000427281">
    <property type="component" value="Chromosome"/>
</dbReference>
<evidence type="ECO:0000313" key="6">
    <source>
        <dbReference type="Proteomes" id="UP000427281"/>
    </source>
</evidence>
<keyword evidence="5" id="KW-0808">Transferase</keyword>
<sequence>MHQSLFRVVMNQNRTPLILLGGGGHARVLIDLLLEWDNYMPAGILDPELAVGSQVKGVPVLGTDEELRAQQEQGIQHAVVAVGSTRSTNLRRKLYGQLRELGFEQPPLVHSSAILSPSVILDEGAQVMAGAIIQTETRIGAGAVVNTGARIDHDCEIKQHAFLAPGVILSGGVTVGENAFLGAGAVVIQGTHIGNNAVIAAGAVVVRDVEDGALVKGVPAK</sequence>
<comment type="similarity">
    <text evidence="1">Belongs to the transferase hexapeptide repeat family.</text>
</comment>
<dbReference type="InterPro" id="IPR011004">
    <property type="entry name" value="Trimer_LpxA-like_sf"/>
</dbReference>
<dbReference type="CDD" id="cd03360">
    <property type="entry name" value="LbH_AT_putative"/>
    <property type="match status" value="1"/>
</dbReference>
<protein>
    <submittedName>
        <fullName evidence="5">Acetyltransferase</fullName>
    </submittedName>
</protein>
<dbReference type="PANTHER" id="PTHR43300">
    <property type="entry name" value="ACETYLTRANSFERASE"/>
    <property type="match status" value="1"/>
</dbReference>
<dbReference type="InterPro" id="IPR050179">
    <property type="entry name" value="Trans_hexapeptide_repeat"/>
</dbReference>
<dbReference type="Pfam" id="PF14602">
    <property type="entry name" value="Hexapep_2"/>
    <property type="match status" value="1"/>
</dbReference>
<dbReference type="InterPro" id="IPR001451">
    <property type="entry name" value="Hexapep"/>
</dbReference>
<evidence type="ECO:0000259" key="4">
    <source>
        <dbReference type="Pfam" id="PF17836"/>
    </source>
</evidence>
<dbReference type="Pfam" id="PF17836">
    <property type="entry name" value="PglD_N"/>
    <property type="match status" value="1"/>
</dbReference>
<dbReference type="SUPFAM" id="SSF51161">
    <property type="entry name" value="Trimeric LpxA-like enzymes"/>
    <property type="match status" value="1"/>
</dbReference>